<dbReference type="SUPFAM" id="SSF52540">
    <property type="entry name" value="P-loop containing nucleoside triphosphate hydrolases"/>
    <property type="match status" value="1"/>
</dbReference>
<dbReference type="InterPro" id="IPR003583">
    <property type="entry name" value="Hlx-hairpin-Hlx_DNA-bd_motif"/>
</dbReference>
<dbReference type="AlphaFoldDB" id="A0A644VZG4"/>
<dbReference type="GO" id="GO:0043139">
    <property type="term" value="F:5'-3' DNA helicase activity"/>
    <property type="evidence" value="ECO:0007669"/>
    <property type="project" value="InterPro"/>
</dbReference>
<dbReference type="Pfam" id="PF13538">
    <property type="entry name" value="UvrD_C_2"/>
    <property type="match status" value="1"/>
</dbReference>
<gene>
    <name evidence="5" type="primary">recD2_22</name>
    <name evidence="5" type="ORF">SDC9_41865</name>
</gene>
<dbReference type="InterPro" id="IPR027417">
    <property type="entry name" value="P-loop_NTPase"/>
</dbReference>
<dbReference type="GO" id="GO:0005524">
    <property type="term" value="F:ATP binding"/>
    <property type="evidence" value="ECO:0007669"/>
    <property type="project" value="UniProtKB-KW"/>
</dbReference>
<evidence type="ECO:0000256" key="2">
    <source>
        <dbReference type="ARBA" id="ARBA00022840"/>
    </source>
</evidence>
<feature type="domain" description="AAA+ ATPase" evidence="4">
    <location>
        <begin position="333"/>
        <end position="479"/>
    </location>
</feature>
<dbReference type="InterPro" id="IPR006345">
    <property type="entry name" value="RecD2"/>
</dbReference>
<dbReference type="InterPro" id="IPR010994">
    <property type="entry name" value="RuvA_2-like"/>
</dbReference>
<dbReference type="Gene3D" id="2.30.30.940">
    <property type="match status" value="1"/>
</dbReference>
<keyword evidence="5" id="KW-0347">Helicase</keyword>
<dbReference type="Pfam" id="PF14520">
    <property type="entry name" value="HHH_5"/>
    <property type="match status" value="1"/>
</dbReference>
<dbReference type="CDD" id="cd18809">
    <property type="entry name" value="SF1_C_RecD"/>
    <property type="match status" value="1"/>
</dbReference>
<dbReference type="Pfam" id="PF18335">
    <property type="entry name" value="SH3_13"/>
    <property type="match status" value="1"/>
</dbReference>
<proteinExistence type="inferred from homology"/>
<dbReference type="PANTHER" id="PTHR43788">
    <property type="entry name" value="DNA2/NAM7 HELICASE FAMILY MEMBER"/>
    <property type="match status" value="1"/>
</dbReference>
<dbReference type="Pfam" id="PF14490">
    <property type="entry name" value="HHH_RecD2"/>
    <property type="match status" value="1"/>
</dbReference>
<dbReference type="SMART" id="SM00382">
    <property type="entry name" value="AAA"/>
    <property type="match status" value="1"/>
</dbReference>
<protein>
    <submittedName>
        <fullName evidence="5">ATP-dependent RecD-like DNA helicase</fullName>
        <ecNumber evidence="5">3.6.4.12</ecNumber>
    </submittedName>
</protein>
<dbReference type="EMBL" id="VSSQ01000478">
    <property type="protein sequence ID" value="MPL95693.1"/>
    <property type="molecule type" value="Genomic_DNA"/>
</dbReference>
<sequence length="719" mass="79290">MDELEVLIENIVFQSADSAFCVFRAKSKETGSVCVVYRGIAPFVGEVVKMKGKWGEHPKFGRQFQATIWQSVKPSTAVGIERFLGSGAIHGVGKAMAARIIERFGDAALEIISTDPYRLTEITGIGKKKAEDIINSYAALSDMRELMVFLEEHGISSNYAPKLQATYGATAITRIENNPYCLATDVVGIGFKTADKIALALGHDFNDSERIKAGINYALLQASSQGHTCVPDNTLLEVTAGLLQIDELEAAEVFNQLIKADLVRTETLGGVRLVYPEYLYRAETGVAHRLLALRDNVNKLWKVDYQTIVKNWEDQEHIELAEEQKEAVKASVEHGVFVLTGGPGTGKTTVVKGILSVLEKAGCKILLAAPTGRAARRLSESAGQSATTVHRLLEYTPAGDGQFWGRNEENPLEADAIIVDEASMLDIALMYYLLRAIPIGCRLILVGDVDQLPSVGPGSVLKDIIRSKSMPVVRLENVFRQAELSPIVRNAHRINRGLPPEFEVDSDFTFHEFEKEEEAAQFVVDLYAKLTGNGKWQDVQVLSPMHKNPCGVQNLNAMIQKRMNPPRPGKGEINTGGIILRVGDKIMQIRNNYEKDVFNGDIGCIKAINGRNIVAGFPDRTEGEDVTYAAGEIDDLQLAYAMSVHKAQGSEYGTVIMPFVRSHYMLLQRNLLYTGVTRAKDKVVLVGSYSALNIAVNNDKTRKRYSLLAERLQDIQNFN</sequence>
<dbReference type="SMART" id="SM00278">
    <property type="entry name" value="HhH1"/>
    <property type="match status" value="2"/>
</dbReference>
<dbReference type="Pfam" id="PF13245">
    <property type="entry name" value="AAA_19"/>
    <property type="match status" value="1"/>
</dbReference>
<evidence type="ECO:0000256" key="1">
    <source>
        <dbReference type="ARBA" id="ARBA00022741"/>
    </source>
</evidence>
<name>A0A644VZG4_9ZZZZ</name>
<dbReference type="PANTHER" id="PTHR43788:SF6">
    <property type="entry name" value="DNA HELICASE B"/>
    <property type="match status" value="1"/>
</dbReference>
<accession>A0A644VZG4</accession>
<feature type="domain" description="Helix-hairpin-helix DNA-binding motif class 1" evidence="3">
    <location>
        <begin position="181"/>
        <end position="200"/>
    </location>
</feature>
<dbReference type="Pfam" id="PF23139">
    <property type="entry name" value="OB_YrrC"/>
    <property type="match status" value="1"/>
</dbReference>
<dbReference type="SUPFAM" id="SSF47781">
    <property type="entry name" value="RuvA domain 2-like"/>
    <property type="match status" value="1"/>
</dbReference>
<dbReference type="InterPro" id="IPR055446">
    <property type="entry name" value="RecD2_N_OB"/>
</dbReference>
<dbReference type="InterPro" id="IPR003593">
    <property type="entry name" value="AAA+_ATPase"/>
</dbReference>
<dbReference type="CDD" id="cd17933">
    <property type="entry name" value="DEXSc_RecD-like"/>
    <property type="match status" value="1"/>
</dbReference>
<dbReference type="GO" id="GO:0017116">
    <property type="term" value="F:single-stranded DNA helicase activity"/>
    <property type="evidence" value="ECO:0007669"/>
    <property type="project" value="TreeGrafter"/>
</dbReference>
<organism evidence="5">
    <name type="scientific">bioreactor metagenome</name>
    <dbReference type="NCBI Taxonomy" id="1076179"/>
    <lineage>
        <taxon>unclassified sequences</taxon>
        <taxon>metagenomes</taxon>
        <taxon>ecological metagenomes</taxon>
    </lineage>
</organism>
<evidence type="ECO:0000259" key="3">
    <source>
        <dbReference type="SMART" id="SM00278"/>
    </source>
</evidence>
<dbReference type="GO" id="GO:0009338">
    <property type="term" value="C:exodeoxyribonuclease V complex"/>
    <property type="evidence" value="ECO:0007669"/>
    <property type="project" value="TreeGrafter"/>
</dbReference>
<dbReference type="InterPro" id="IPR050534">
    <property type="entry name" value="Coronavir_polyprotein_1ab"/>
</dbReference>
<dbReference type="GO" id="GO:0006310">
    <property type="term" value="P:DNA recombination"/>
    <property type="evidence" value="ECO:0007669"/>
    <property type="project" value="InterPro"/>
</dbReference>
<keyword evidence="5" id="KW-0378">Hydrolase</keyword>
<evidence type="ECO:0000313" key="5">
    <source>
        <dbReference type="EMBL" id="MPL95693.1"/>
    </source>
</evidence>
<dbReference type="GO" id="GO:0003677">
    <property type="term" value="F:DNA binding"/>
    <property type="evidence" value="ECO:0007669"/>
    <property type="project" value="InterPro"/>
</dbReference>
<dbReference type="EC" id="3.6.4.12" evidence="5"/>
<reference evidence="5" key="1">
    <citation type="submission" date="2019-08" db="EMBL/GenBank/DDBJ databases">
        <authorList>
            <person name="Kucharzyk K."/>
            <person name="Murdoch R.W."/>
            <person name="Higgins S."/>
            <person name="Loffler F."/>
        </authorList>
    </citation>
    <scope>NUCLEOTIDE SEQUENCE</scope>
</reference>
<keyword evidence="2" id="KW-0067">ATP-binding</keyword>
<dbReference type="Gene3D" id="1.10.150.20">
    <property type="entry name" value="5' to 3' exonuclease, C-terminal subdomain"/>
    <property type="match status" value="1"/>
</dbReference>
<dbReference type="Gene3D" id="1.10.10.2220">
    <property type="match status" value="1"/>
</dbReference>
<dbReference type="GO" id="GO:0006281">
    <property type="term" value="P:DNA repair"/>
    <property type="evidence" value="ECO:0007669"/>
    <property type="project" value="InterPro"/>
</dbReference>
<dbReference type="Gene3D" id="3.40.50.300">
    <property type="entry name" value="P-loop containing nucleotide triphosphate hydrolases"/>
    <property type="match status" value="2"/>
</dbReference>
<dbReference type="HAMAP" id="MF_01488">
    <property type="entry name" value="RecD2"/>
    <property type="match status" value="1"/>
</dbReference>
<evidence type="ECO:0000259" key="4">
    <source>
        <dbReference type="SMART" id="SM00382"/>
    </source>
</evidence>
<dbReference type="InterPro" id="IPR029493">
    <property type="entry name" value="RecD2-like_HHH"/>
</dbReference>
<comment type="caution">
    <text evidence="5">The sequence shown here is derived from an EMBL/GenBank/DDBJ whole genome shotgun (WGS) entry which is preliminary data.</text>
</comment>
<feature type="domain" description="Helix-hairpin-helix DNA-binding motif class 1" evidence="3">
    <location>
        <begin position="117"/>
        <end position="136"/>
    </location>
</feature>
<dbReference type="InterPro" id="IPR041451">
    <property type="entry name" value="RecD2_SH13"/>
</dbReference>
<dbReference type="NCBIfam" id="TIGR01448">
    <property type="entry name" value="recD_rel"/>
    <property type="match status" value="1"/>
</dbReference>
<keyword evidence="1" id="KW-0547">Nucleotide-binding</keyword>
<dbReference type="GO" id="GO:0016787">
    <property type="term" value="F:hydrolase activity"/>
    <property type="evidence" value="ECO:0007669"/>
    <property type="project" value="UniProtKB-KW"/>
</dbReference>
<dbReference type="InterPro" id="IPR027785">
    <property type="entry name" value="UvrD-like_helicase_C"/>
</dbReference>